<organism evidence="1 2">
    <name type="scientific">Vibrio parahaemolyticus</name>
    <dbReference type="NCBI Taxonomy" id="670"/>
    <lineage>
        <taxon>Bacteria</taxon>
        <taxon>Pseudomonadati</taxon>
        <taxon>Pseudomonadota</taxon>
        <taxon>Gammaproteobacteria</taxon>
        <taxon>Vibrionales</taxon>
        <taxon>Vibrionaceae</taxon>
        <taxon>Vibrio</taxon>
    </lineage>
</organism>
<proteinExistence type="predicted"/>
<dbReference type="EMBL" id="NIXT01005097">
    <property type="protein sequence ID" value="OXE24879.1"/>
    <property type="molecule type" value="Genomic_DNA"/>
</dbReference>
<comment type="caution">
    <text evidence="1">The sequence shown here is derived from an EMBL/GenBank/DDBJ whole genome shotgun (WGS) entry which is preliminary data.</text>
</comment>
<accession>A0A227IPS2</accession>
<evidence type="ECO:0000313" key="2">
    <source>
        <dbReference type="Proteomes" id="UP000214596"/>
    </source>
</evidence>
<dbReference type="Proteomes" id="UP000214596">
    <property type="component" value="Unassembled WGS sequence"/>
</dbReference>
<protein>
    <submittedName>
        <fullName evidence="1">Uncharacterized protein</fullName>
    </submittedName>
</protein>
<reference evidence="1 2" key="1">
    <citation type="journal article" date="2017" name="Appl. Environ. Microbiol.">
        <title>Parallel evolution of two clades of a major Atlantic endemic Vibrio parahaemolyticus pathogen lineage by independent acquisition of related pathogenicity islands.</title>
        <authorList>
            <person name="Xu F."/>
            <person name="Gonzalez-Escalona N."/>
            <person name="Drees K.P."/>
            <person name="Sebra R.P."/>
            <person name="Cooper V.S."/>
            <person name="Jones S.H."/>
            <person name="Whistler C.A."/>
        </authorList>
    </citation>
    <scope>NUCLEOTIDE SEQUENCE [LARGE SCALE GENOMIC DNA]</scope>
    <source>
        <strain evidence="1 2">MAVP-3</strain>
    </source>
</reference>
<evidence type="ECO:0000313" key="1">
    <source>
        <dbReference type="EMBL" id="OXE24879.1"/>
    </source>
</evidence>
<feature type="non-terminal residue" evidence="1">
    <location>
        <position position="1"/>
    </location>
</feature>
<feature type="non-terminal residue" evidence="1">
    <location>
        <position position="81"/>
    </location>
</feature>
<gene>
    <name evidence="1" type="ORF">CA163_37335</name>
</gene>
<sequence length="81" mass="9294">FASFIHGEAVQKQLREQIALYQFELRRSALRDAIKLLPVDLKEPIRIKMESIFPYVVYNPDGTVQGMTADIVLQSCEILDL</sequence>
<name>A0A227IPS2_VIBPH</name>
<dbReference type="AlphaFoldDB" id="A0A227IPS2"/>